<organism evidence="5 6">
    <name type="scientific">Candidatus Scatoplasma merdavium</name>
    <dbReference type="NCBI Taxonomy" id="2840932"/>
    <lineage>
        <taxon>Bacteria</taxon>
        <taxon>Bacillati</taxon>
        <taxon>Bacillota</taxon>
        <taxon>Bacilli</taxon>
        <taxon>Bacillales</taxon>
        <taxon>Candidatus Scatoplasma</taxon>
    </lineage>
</organism>
<dbReference type="Proteomes" id="UP000823629">
    <property type="component" value="Unassembled WGS sequence"/>
</dbReference>
<protein>
    <submittedName>
        <fullName evidence="5">Hsp70 family protein</fullName>
    </submittedName>
</protein>
<dbReference type="InterPro" id="IPR013126">
    <property type="entry name" value="Hsp_70_fam"/>
</dbReference>
<feature type="compositionally biased region" description="Basic and acidic residues" evidence="4">
    <location>
        <begin position="90"/>
        <end position="107"/>
    </location>
</feature>
<evidence type="ECO:0000256" key="4">
    <source>
        <dbReference type="SAM" id="MobiDB-lite"/>
    </source>
</evidence>
<evidence type="ECO:0000313" key="5">
    <source>
        <dbReference type="EMBL" id="MBO8414736.1"/>
    </source>
</evidence>
<evidence type="ECO:0000256" key="3">
    <source>
        <dbReference type="ARBA" id="ARBA00023186"/>
    </source>
</evidence>
<reference evidence="5" key="1">
    <citation type="submission" date="2020-10" db="EMBL/GenBank/DDBJ databases">
        <authorList>
            <person name="Gilroy R."/>
        </authorList>
    </citation>
    <scope>NUCLEOTIDE SEQUENCE</scope>
    <source>
        <strain evidence="5">1748</strain>
    </source>
</reference>
<keyword evidence="2" id="KW-0067">ATP-binding</keyword>
<name>A0A9D9DAZ4_9BACL</name>
<feature type="region of interest" description="Disordered" evidence="4">
    <location>
        <begin position="65"/>
        <end position="107"/>
    </location>
</feature>
<dbReference type="SUPFAM" id="SSF100934">
    <property type="entry name" value="Heat shock protein 70kD (HSP70), C-terminal subdomain"/>
    <property type="match status" value="1"/>
</dbReference>
<feature type="compositionally biased region" description="Basic and acidic residues" evidence="4">
    <location>
        <begin position="18"/>
        <end position="27"/>
    </location>
</feature>
<feature type="region of interest" description="Disordered" evidence="4">
    <location>
        <begin position="1"/>
        <end position="27"/>
    </location>
</feature>
<dbReference type="InterPro" id="IPR029048">
    <property type="entry name" value="HSP70_C_sf"/>
</dbReference>
<gene>
    <name evidence="5" type="ORF">IAC78_04645</name>
</gene>
<dbReference type="EMBL" id="JADING010000136">
    <property type="protein sequence ID" value="MBO8414736.1"/>
    <property type="molecule type" value="Genomic_DNA"/>
</dbReference>
<keyword evidence="1" id="KW-0547">Nucleotide-binding</keyword>
<sequence length="107" mass="11879">EIETRNRAEQLLTDIDDSLAKGGDKIDEKTKAEVTKLRDEVKSMLDKNDIEGLKSKLSELERQAAYAQQQAQAGQAQSSANSGEAQQTETGEKKDDNVYDADFTEKK</sequence>
<comment type="caution">
    <text evidence="5">The sequence shown here is derived from an EMBL/GenBank/DDBJ whole genome shotgun (WGS) entry which is preliminary data.</text>
</comment>
<dbReference type="AlphaFoldDB" id="A0A9D9DAZ4"/>
<evidence type="ECO:0000256" key="1">
    <source>
        <dbReference type="ARBA" id="ARBA00022741"/>
    </source>
</evidence>
<feature type="non-terminal residue" evidence="5">
    <location>
        <position position="1"/>
    </location>
</feature>
<keyword evidence="3" id="KW-0143">Chaperone</keyword>
<dbReference type="GO" id="GO:0140662">
    <property type="term" value="F:ATP-dependent protein folding chaperone"/>
    <property type="evidence" value="ECO:0007669"/>
    <property type="project" value="InterPro"/>
</dbReference>
<dbReference type="GO" id="GO:0005524">
    <property type="term" value="F:ATP binding"/>
    <property type="evidence" value="ECO:0007669"/>
    <property type="project" value="UniProtKB-KW"/>
</dbReference>
<proteinExistence type="predicted"/>
<evidence type="ECO:0000256" key="2">
    <source>
        <dbReference type="ARBA" id="ARBA00022840"/>
    </source>
</evidence>
<dbReference type="Gene3D" id="1.20.1270.10">
    <property type="match status" value="1"/>
</dbReference>
<dbReference type="Pfam" id="PF00012">
    <property type="entry name" value="HSP70"/>
    <property type="match status" value="1"/>
</dbReference>
<reference evidence="5" key="2">
    <citation type="journal article" date="2021" name="PeerJ">
        <title>Extensive microbial diversity within the chicken gut microbiome revealed by metagenomics and culture.</title>
        <authorList>
            <person name="Gilroy R."/>
            <person name="Ravi A."/>
            <person name="Getino M."/>
            <person name="Pursley I."/>
            <person name="Horton D.L."/>
            <person name="Alikhan N.F."/>
            <person name="Baker D."/>
            <person name="Gharbi K."/>
            <person name="Hall N."/>
            <person name="Watson M."/>
            <person name="Adriaenssens E.M."/>
            <person name="Foster-Nyarko E."/>
            <person name="Jarju S."/>
            <person name="Secka A."/>
            <person name="Antonio M."/>
            <person name="Oren A."/>
            <person name="Chaudhuri R.R."/>
            <person name="La Ragione R."/>
            <person name="Hildebrand F."/>
            <person name="Pallen M.J."/>
        </authorList>
    </citation>
    <scope>NUCLEOTIDE SEQUENCE</scope>
    <source>
        <strain evidence="5">1748</strain>
    </source>
</reference>
<accession>A0A9D9DAZ4</accession>
<feature type="compositionally biased region" description="Low complexity" evidence="4">
    <location>
        <begin position="65"/>
        <end position="87"/>
    </location>
</feature>
<evidence type="ECO:0000313" key="6">
    <source>
        <dbReference type="Proteomes" id="UP000823629"/>
    </source>
</evidence>